<sequence>MTQVEPILKRVPSDLERERTPGSGNRGIMSPQSQFRKEVSFRKTGTKIWELTPEVTSYSLIEEETEVAFRERVHSPPLQKISSPVDEGISPSLATPIVEPPKKERPKKTKKEAPPKKPPSPIRSITPPSPAPVVEEVQVNTQSRDPTPEYVPTPTPKIPDLPPVNIPALPEIIEEKKEKKPKVDTRKAFEPIQVMPKIKDAAPPPPKKSRPPPIMKKSSPKKRVPSAEAPVTTEEIMQMKDPLDFLAKYCIISKDRLPFYERIYRNVVSSQPERYERQHPLSPTTGMPVTEGTSWGKHELGMFHDLILISRGQEPKRPGLSGPEQYLEKICYTLEMLDSKHQQLSGDLHLLETKRIKLLAERAKDLVPDITSVNFKKKEKKSKKKKKKKNKVEQEEPPAKVITSRADITEDVIVSRIDEKLLKKMMKEPAQHQLNCEIERCTEKLANIEDRLIQLEGEKNIIGMYCMELFFDGQNDNNKPPEFRRQQSFLYKTLHPDPVS</sequence>
<feature type="coiled-coil region" evidence="1">
    <location>
        <begin position="431"/>
        <end position="458"/>
    </location>
</feature>
<feature type="compositionally biased region" description="Pro residues" evidence="2">
    <location>
        <begin position="202"/>
        <end position="214"/>
    </location>
</feature>
<feature type="compositionally biased region" description="Pro residues" evidence="2">
    <location>
        <begin position="116"/>
        <end position="131"/>
    </location>
</feature>
<dbReference type="EnsemblMetazoa" id="G6412.1">
    <property type="protein sequence ID" value="G6412.1:cds"/>
    <property type="gene ID" value="G6412"/>
</dbReference>
<evidence type="ECO:0000313" key="3">
    <source>
        <dbReference type="EnsemblMetazoa" id="G6412.1:cds"/>
    </source>
</evidence>
<protein>
    <submittedName>
        <fullName evidence="3">Uncharacterized protein</fullName>
    </submittedName>
</protein>
<feature type="compositionally biased region" description="Basic and acidic residues" evidence="2">
    <location>
        <begin position="7"/>
        <end position="20"/>
    </location>
</feature>
<accession>A0A8W8NMD5</accession>
<reference evidence="3" key="1">
    <citation type="submission" date="2022-08" db="UniProtKB">
        <authorList>
            <consortium name="EnsemblMetazoa"/>
        </authorList>
    </citation>
    <scope>IDENTIFICATION</scope>
    <source>
        <strain evidence="3">05x7-T-G4-1.051#20</strain>
    </source>
</reference>
<evidence type="ECO:0000256" key="2">
    <source>
        <dbReference type="SAM" id="MobiDB-lite"/>
    </source>
</evidence>
<evidence type="ECO:0000256" key="1">
    <source>
        <dbReference type="SAM" id="Coils"/>
    </source>
</evidence>
<organism evidence="3 4">
    <name type="scientific">Magallana gigas</name>
    <name type="common">Pacific oyster</name>
    <name type="synonym">Crassostrea gigas</name>
    <dbReference type="NCBI Taxonomy" id="29159"/>
    <lineage>
        <taxon>Eukaryota</taxon>
        <taxon>Metazoa</taxon>
        <taxon>Spiralia</taxon>
        <taxon>Lophotrochozoa</taxon>
        <taxon>Mollusca</taxon>
        <taxon>Bivalvia</taxon>
        <taxon>Autobranchia</taxon>
        <taxon>Pteriomorphia</taxon>
        <taxon>Ostreida</taxon>
        <taxon>Ostreoidea</taxon>
        <taxon>Ostreidae</taxon>
        <taxon>Magallana</taxon>
    </lineage>
</organism>
<feature type="compositionally biased region" description="Pro residues" evidence="2">
    <location>
        <begin position="149"/>
        <end position="165"/>
    </location>
</feature>
<name>A0A8W8NMD5_MAGGI</name>
<proteinExistence type="predicted"/>
<feature type="region of interest" description="Disordered" evidence="2">
    <location>
        <begin position="1"/>
        <end position="35"/>
    </location>
</feature>
<dbReference type="Proteomes" id="UP000005408">
    <property type="component" value="Unassembled WGS sequence"/>
</dbReference>
<feature type="compositionally biased region" description="Basic residues" evidence="2">
    <location>
        <begin position="377"/>
        <end position="390"/>
    </location>
</feature>
<evidence type="ECO:0000313" key="4">
    <source>
        <dbReference type="Proteomes" id="UP000005408"/>
    </source>
</evidence>
<feature type="region of interest" description="Disordered" evidence="2">
    <location>
        <begin position="198"/>
        <end position="231"/>
    </location>
</feature>
<keyword evidence="1" id="KW-0175">Coiled coil</keyword>
<keyword evidence="4" id="KW-1185">Reference proteome</keyword>
<feature type="region of interest" description="Disordered" evidence="2">
    <location>
        <begin position="377"/>
        <end position="399"/>
    </location>
</feature>
<dbReference type="AlphaFoldDB" id="A0A8W8NMD5"/>
<feature type="region of interest" description="Disordered" evidence="2">
    <location>
        <begin position="74"/>
        <end position="165"/>
    </location>
</feature>